<dbReference type="Proteomes" id="UP000178176">
    <property type="component" value="Unassembled WGS sequence"/>
</dbReference>
<evidence type="ECO:0000256" key="2">
    <source>
        <dbReference type="ARBA" id="ARBA00023054"/>
    </source>
</evidence>
<keyword evidence="3" id="KW-0472">Membrane</keyword>
<dbReference type="EMBL" id="MEXH01000015">
    <property type="protein sequence ID" value="OGC92438.1"/>
    <property type="molecule type" value="Genomic_DNA"/>
</dbReference>
<evidence type="ECO:0000313" key="4">
    <source>
        <dbReference type="EMBL" id="OGC92438.1"/>
    </source>
</evidence>
<keyword evidence="3" id="KW-1133">Transmembrane helix</keyword>
<comment type="subcellular location">
    <subcellularLocation>
        <location evidence="1">Cell envelope</location>
    </subcellularLocation>
</comment>
<dbReference type="Gene3D" id="2.40.30.170">
    <property type="match status" value="1"/>
</dbReference>
<organism evidence="4 5">
    <name type="scientific">Candidatus Amesbacteria bacterium RIFCSPHIGHO2_01_FULL_48_32b</name>
    <dbReference type="NCBI Taxonomy" id="1797253"/>
    <lineage>
        <taxon>Bacteria</taxon>
        <taxon>Candidatus Amesiibacteriota</taxon>
    </lineage>
</organism>
<proteinExistence type="predicted"/>
<accession>A0A1F4YEY5</accession>
<evidence type="ECO:0000313" key="5">
    <source>
        <dbReference type="Proteomes" id="UP000178176"/>
    </source>
</evidence>
<dbReference type="PANTHER" id="PTHR32347">
    <property type="entry name" value="EFFLUX SYSTEM COMPONENT YKNX-RELATED"/>
    <property type="match status" value="1"/>
</dbReference>
<evidence type="ECO:0000256" key="3">
    <source>
        <dbReference type="SAM" id="Phobius"/>
    </source>
</evidence>
<comment type="caution">
    <text evidence="4">The sequence shown here is derived from an EMBL/GenBank/DDBJ whole genome shotgun (WGS) entry which is preliminary data.</text>
</comment>
<feature type="transmembrane region" description="Helical" evidence="3">
    <location>
        <begin position="7"/>
        <end position="24"/>
    </location>
</feature>
<protein>
    <submittedName>
        <fullName evidence="4">Uncharacterized protein</fullName>
    </submittedName>
</protein>
<evidence type="ECO:0000256" key="1">
    <source>
        <dbReference type="ARBA" id="ARBA00004196"/>
    </source>
</evidence>
<name>A0A1F4YEY5_9BACT</name>
<keyword evidence="2" id="KW-0175">Coiled coil</keyword>
<gene>
    <name evidence="4" type="ORF">A2876_04035</name>
</gene>
<dbReference type="SUPFAM" id="SSF111369">
    <property type="entry name" value="HlyD-like secretion proteins"/>
    <property type="match status" value="1"/>
</dbReference>
<sequence length="331" mass="36018">MKFLRRRAVIFLLIGLGMAGFWWWRNSRESSNDKNMKVAVVERKDVRKTLVMSGKIVAGREASLRFFGVGKLGYVKVAGGDRIKKGQAVMGLDARDAAAVETAAYYSYAAADANAKEIEDQVKGHDKDETFAQKNDRVTAQTARDKAYDAWQTAVRARQNANLISPIDGVVVNITVTVAGETVGVADGVDIVDPESLYFESEVDETELNLVGVGKAMEVTLDAYPDEKLEGEITSIDFSSHESDAGATVFSVRVKILSEEDIKILRVGMNGDAALTVEEAKGVLVLPIEAVGEGEVELPGGQRQRVEIGLEGDEEVEIKSGVVEGQKVWYQ</sequence>
<dbReference type="GO" id="GO:0030313">
    <property type="term" value="C:cell envelope"/>
    <property type="evidence" value="ECO:0007669"/>
    <property type="project" value="UniProtKB-SubCell"/>
</dbReference>
<keyword evidence="3" id="KW-0812">Transmembrane</keyword>
<dbReference type="AlphaFoldDB" id="A0A1F4YEY5"/>
<reference evidence="4 5" key="1">
    <citation type="journal article" date="2016" name="Nat. Commun.">
        <title>Thousands of microbial genomes shed light on interconnected biogeochemical processes in an aquifer system.</title>
        <authorList>
            <person name="Anantharaman K."/>
            <person name="Brown C.T."/>
            <person name="Hug L.A."/>
            <person name="Sharon I."/>
            <person name="Castelle C.J."/>
            <person name="Probst A.J."/>
            <person name="Thomas B.C."/>
            <person name="Singh A."/>
            <person name="Wilkins M.J."/>
            <person name="Karaoz U."/>
            <person name="Brodie E.L."/>
            <person name="Williams K.H."/>
            <person name="Hubbard S.S."/>
            <person name="Banfield J.F."/>
        </authorList>
    </citation>
    <scope>NUCLEOTIDE SEQUENCE [LARGE SCALE GENOMIC DNA]</scope>
</reference>
<dbReference type="InterPro" id="IPR050465">
    <property type="entry name" value="UPF0194_transport"/>
</dbReference>